<dbReference type="GO" id="GO:0005524">
    <property type="term" value="F:ATP binding"/>
    <property type="evidence" value="ECO:0007669"/>
    <property type="project" value="UniProtKB-KW"/>
</dbReference>
<accession>A0ABT0N811</accession>
<gene>
    <name evidence="4" type="ORF">L2725_12455</name>
</gene>
<evidence type="ECO:0000259" key="3">
    <source>
        <dbReference type="PROSITE" id="PS50893"/>
    </source>
</evidence>
<dbReference type="InterPro" id="IPR003439">
    <property type="entry name" value="ABC_transporter-like_ATP-bd"/>
</dbReference>
<keyword evidence="2 4" id="KW-0067">ATP-binding</keyword>
<dbReference type="PROSITE" id="PS50893">
    <property type="entry name" value="ABC_TRANSPORTER_2"/>
    <property type="match status" value="1"/>
</dbReference>
<organism evidence="4 5">
    <name type="scientific">Shewanella corallii</name>
    <dbReference type="NCBI Taxonomy" id="560080"/>
    <lineage>
        <taxon>Bacteria</taxon>
        <taxon>Pseudomonadati</taxon>
        <taxon>Pseudomonadota</taxon>
        <taxon>Gammaproteobacteria</taxon>
        <taxon>Alteromonadales</taxon>
        <taxon>Shewanellaceae</taxon>
        <taxon>Shewanella</taxon>
    </lineage>
</organism>
<evidence type="ECO:0000256" key="1">
    <source>
        <dbReference type="ARBA" id="ARBA00022741"/>
    </source>
</evidence>
<evidence type="ECO:0000313" key="4">
    <source>
        <dbReference type="EMBL" id="MCL2914579.1"/>
    </source>
</evidence>
<feature type="domain" description="ABC transporter" evidence="3">
    <location>
        <begin position="7"/>
        <end position="236"/>
    </location>
</feature>
<proteinExistence type="predicted"/>
<name>A0ABT0N811_9GAMM</name>
<dbReference type="PANTHER" id="PTHR43038">
    <property type="entry name" value="ATP-BINDING CASSETTE, SUB-FAMILY H, MEMBER 1"/>
    <property type="match status" value="1"/>
</dbReference>
<reference evidence="4 5" key="1">
    <citation type="submission" date="2022-01" db="EMBL/GenBank/DDBJ databases">
        <title>Whole genome-based taxonomy of the Shewanellaceae.</title>
        <authorList>
            <person name="Martin-Rodriguez A.J."/>
        </authorList>
    </citation>
    <scope>NUCLEOTIDE SEQUENCE [LARGE SCALE GENOMIC DNA]</scope>
    <source>
        <strain evidence="4 5">DSM 21332</strain>
    </source>
</reference>
<dbReference type="Pfam" id="PF00005">
    <property type="entry name" value="ABC_tran"/>
    <property type="match status" value="1"/>
</dbReference>
<protein>
    <submittedName>
        <fullName evidence="4">ABC transporter ATP-binding protein</fullName>
    </submittedName>
</protein>
<evidence type="ECO:0000256" key="2">
    <source>
        <dbReference type="ARBA" id="ARBA00022840"/>
    </source>
</evidence>
<dbReference type="SMART" id="SM00382">
    <property type="entry name" value="AAA"/>
    <property type="match status" value="1"/>
</dbReference>
<sequence>MNRELAIDATGLTKKFGDFAAVSELSLKVPEGQIYGFLGPNGCGKSTAIRILTGLLTPTKGSAKVLGIEVPKQAELLRRQIGYMTQKFSLYEDLSVSENLSFMAQIFNLPRDLARSRITELMDTYRLNELANQLAGTMSGGQKQRLALACACINKPKVLFLDEPTSAVDPQSRRDFWEQLFDLSEQGTSILVTTHYMDEAERCHGLAIMNKGWICADGSPLGLMDKMQANVIEIAGNDLRALKDRLTAFDEVSSAAQLGNRLRVLIDKAQADPIGFLQATLGANEPLQMEQVRPNLEDVFVDCTGKPLPSSPVQEAGK</sequence>
<dbReference type="RefSeq" id="WP_249249255.1">
    <property type="nucleotide sequence ID" value="NZ_JAKIKT010000004.1"/>
</dbReference>
<dbReference type="Gene3D" id="3.40.50.300">
    <property type="entry name" value="P-loop containing nucleotide triphosphate hydrolases"/>
    <property type="match status" value="1"/>
</dbReference>
<dbReference type="Proteomes" id="UP001202831">
    <property type="component" value="Unassembled WGS sequence"/>
</dbReference>
<dbReference type="InterPro" id="IPR003593">
    <property type="entry name" value="AAA+_ATPase"/>
</dbReference>
<dbReference type="InterPro" id="IPR027417">
    <property type="entry name" value="P-loop_NTPase"/>
</dbReference>
<dbReference type="PANTHER" id="PTHR43038:SF3">
    <property type="entry name" value="ABC TRANSPORTER G FAMILY MEMBER 20 ISOFORM X1"/>
    <property type="match status" value="1"/>
</dbReference>
<comment type="caution">
    <text evidence="4">The sequence shown here is derived from an EMBL/GenBank/DDBJ whole genome shotgun (WGS) entry which is preliminary data.</text>
</comment>
<evidence type="ECO:0000313" key="5">
    <source>
        <dbReference type="Proteomes" id="UP001202831"/>
    </source>
</evidence>
<dbReference type="EMBL" id="JAKIKT010000004">
    <property type="protein sequence ID" value="MCL2914579.1"/>
    <property type="molecule type" value="Genomic_DNA"/>
</dbReference>
<keyword evidence="5" id="KW-1185">Reference proteome</keyword>
<dbReference type="SUPFAM" id="SSF52540">
    <property type="entry name" value="P-loop containing nucleoside triphosphate hydrolases"/>
    <property type="match status" value="1"/>
</dbReference>
<keyword evidence="1" id="KW-0547">Nucleotide-binding</keyword>